<sequence>MSSALSASVNLLNTIIGAGLLAMPFGIKANGLTLGVFVIIFCACCSMFGLYLQGRCAKYNRPGHSSFFALSQLTYPSLSVLFDLGIAVKCFGVGVSYLVVIGDLLPKIMESLLSDDTLQQKPYLVERNFWISIVMFMVVAPLSFLRKLDSLRYASMVALSSVAYLSILVVEHFLKNDIPNEIKGDVRYFTPYSATSMFSAFPLFVFAYTCHQNMFSLLNELKDKSNGNINKVISSAICTAMFLYIFVGATGYLTFGDNVQGNIIVMYPAAISSTIGRIAIVVLVTLSFPLQCHPARASINHIVHYISVRKIEIESRANSVSSHIQRTASGIFRALSFSSTNSGSNLLTPRASGSRNYSSTNLNSDQQAPLIPNTLNASAPATDVEDEADSLVIPKMRKNKKHATVVELPTKKFIILTTIIVLFSYILALKVRSLEHVLGFVGATGSTSISFILPGIFGYKLIGSDYPIYNDNEEDEVVIDSQDNEDPFSLPIKKVSRADLLVKYLAGALVIWGVCVMIVCLSAVIFLGAGH</sequence>
<evidence type="ECO:0000256" key="2">
    <source>
        <dbReference type="ARBA" id="ARBA00008066"/>
    </source>
</evidence>
<feature type="transmembrane region" description="Helical" evidence="10">
    <location>
        <begin position="7"/>
        <end position="27"/>
    </location>
</feature>
<keyword evidence="8 10" id="KW-0472">Membrane</keyword>
<evidence type="ECO:0000256" key="7">
    <source>
        <dbReference type="ARBA" id="ARBA00022989"/>
    </source>
</evidence>
<evidence type="ECO:0000313" key="12">
    <source>
        <dbReference type="EMBL" id="GMM35902.1"/>
    </source>
</evidence>
<feature type="transmembrane region" description="Helical" evidence="10">
    <location>
        <begin position="129"/>
        <end position="146"/>
    </location>
</feature>
<name>A0AAV5QMZ3_9ASCO</name>
<keyword evidence="6" id="KW-0029">Amino-acid transport</keyword>
<feature type="transmembrane region" description="Helical" evidence="10">
    <location>
        <begin position="73"/>
        <end position="100"/>
    </location>
</feature>
<dbReference type="InterPro" id="IPR013057">
    <property type="entry name" value="AA_transpt_TM"/>
</dbReference>
<protein>
    <submittedName>
        <fullName evidence="12">Aspartate/glutamate transporter</fullName>
    </submittedName>
</protein>
<dbReference type="GO" id="GO:0000329">
    <property type="term" value="C:fungal-type vacuole membrane"/>
    <property type="evidence" value="ECO:0007669"/>
    <property type="project" value="TreeGrafter"/>
</dbReference>
<feature type="transmembrane region" description="Helical" evidence="10">
    <location>
        <begin position="33"/>
        <end position="52"/>
    </location>
</feature>
<evidence type="ECO:0000256" key="9">
    <source>
        <dbReference type="SAM" id="MobiDB-lite"/>
    </source>
</evidence>
<evidence type="ECO:0000256" key="5">
    <source>
        <dbReference type="ARBA" id="ARBA00022692"/>
    </source>
</evidence>
<dbReference type="GeneID" id="90073877"/>
<organism evidence="12 13">
    <name type="scientific">Saccharomycopsis crataegensis</name>
    <dbReference type="NCBI Taxonomy" id="43959"/>
    <lineage>
        <taxon>Eukaryota</taxon>
        <taxon>Fungi</taxon>
        <taxon>Dikarya</taxon>
        <taxon>Ascomycota</taxon>
        <taxon>Saccharomycotina</taxon>
        <taxon>Saccharomycetes</taxon>
        <taxon>Saccharomycopsidaceae</taxon>
        <taxon>Saccharomycopsis</taxon>
    </lineage>
</organism>
<dbReference type="RefSeq" id="XP_064852898.1">
    <property type="nucleotide sequence ID" value="XM_064996826.1"/>
</dbReference>
<evidence type="ECO:0000313" key="13">
    <source>
        <dbReference type="Proteomes" id="UP001360560"/>
    </source>
</evidence>
<dbReference type="GO" id="GO:0005302">
    <property type="term" value="F:L-tyrosine transmembrane transporter activity"/>
    <property type="evidence" value="ECO:0007669"/>
    <property type="project" value="TreeGrafter"/>
</dbReference>
<feature type="transmembrane region" description="Helical" evidence="10">
    <location>
        <begin position="504"/>
        <end position="529"/>
    </location>
</feature>
<dbReference type="GO" id="GO:0015189">
    <property type="term" value="F:L-lysine transmembrane transporter activity"/>
    <property type="evidence" value="ECO:0007669"/>
    <property type="project" value="TreeGrafter"/>
</dbReference>
<dbReference type="AlphaFoldDB" id="A0AAV5QMZ3"/>
<feature type="transmembrane region" description="Helical" evidence="10">
    <location>
        <begin position="153"/>
        <end position="174"/>
    </location>
</feature>
<feature type="transmembrane region" description="Helical" evidence="10">
    <location>
        <begin position="194"/>
        <end position="211"/>
    </location>
</feature>
<feature type="transmembrane region" description="Helical" evidence="10">
    <location>
        <begin position="232"/>
        <end position="253"/>
    </location>
</feature>
<keyword evidence="4" id="KW-0926">Vacuole</keyword>
<dbReference type="Gene3D" id="1.20.1740.10">
    <property type="entry name" value="Amino acid/polyamine transporter I"/>
    <property type="match status" value="1"/>
</dbReference>
<dbReference type="GO" id="GO:0005313">
    <property type="term" value="F:L-glutamate transmembrane transporter activity"/>
    <property type="evidence" value="ECO:0007669"/>
    <property type="project" value="TreeGrafter"/>
</dbReference>
<evidence type="ECO:0000259" key="11">
    <source>
        <dbReference type="Pfam" id="PF01490"/>
    </source>
</evidence>
<feature type="transmembrane region" description="Helical" evidence="10">
    <location>
        <begin position="265"/>
        <end position="288"/>
    </location>
</feature>
<evidence type="ECO:0000256" key="6">
    <source>
        <dbReference type="ARBA" id="ARBA00022970"/>
    </source>
</evidence>
<dbReference type="EMBL" id="BTFZ01000011">
    <property type="protein sequence ID" value="GMM35902.1"/>
    <property type="molecule type" value="Genomic_DNA"/>
</dbReference>
<dbReference type="GO" id="GO:0015194">
    <property type="term" value="F:L-serine transmembrane transporter activity"/>
    <property type="evidence" value="ECO:0007669"/>
    <property type="project" value="TreeGrafter"/>
</dbReference>
<evidence type="ECO:0000256" key="3">
    <source>
        <dbReference type="ARBA" id="ARBA00022448"/>
    </source>
</evidence>
<dbReference type="GO" id="GO:0061459">
    <property type="term" value="F:L-arginine transmembrane transporter activity"/>
    <property type="evidence" value="ECO:0007669"/>
    <property type="project" value="TreeGrafter"/>
</dbReference>
<keyword evidence="3" id="KW-0813">Transport</keyword>
<keyword evidence="13" id="KW-1185">Reference proteome</keyword>
<evidence type="ECO:0000256" key="8">
    <source>
        <dbReference type="ARBA" id="ARBA00023136"/>
    </source>
</evidence>
<proteinExistence type="inferred from homology"/>
<reference evidence="12 13" key="1">
    <citation type="journal article" date="2023" name="Elife">
        <title>Identification of key yeast species and microbe-microbe interactions impacting larval growth of Drosophila in the wild.</title>
        <authorList>
            <person name="Mure A."/>
            <person name="Sugiura Y."/>
            <person name="Maeda R."/>
            <person name="Honda K."/>
            <person name="Sakurai N."/>
            <person name="Takahashi Y."/>
            <person name="Watada M."/>
            <person name="Katoh T."/>
            <person name="Gotoh A."/>
            <person name="Gotoh Y."/>
            <person name="Taniguchi I."/>
            <person name="Nakamura K."/>
            <person name="Hayashi T."/>
            <person name="Katayama T."/>
            <person name="Uemura T."/>
            <person name="Hattori Y."/>
        </authorList>
    </citation>
    <scope>NUCLEOTIDE SEQUENCE [LARGE SCALE GENOMIC DNA]</scope>
    <source>
        <strain evidence="12 13">SC-9</strain>
    </source>
</reference>
<comment type="similarity">
    <text evidence="2">Belongs to the amino acid/polyamine transporter 2 family.</text>
</comment>
<feature type="region of interest" description="Disordered" evidence="9">
    <location>
        <begin position="346"/>
        <end position="369"/>
    </location>
</feature>
<gene>
    <name evidence="12" type="ORF">DASC09_032270</name>
</gene>
<accession>A0AAV5QMZ3</accession>
<evidence type="ECO:0000256" key="4">
    <source>
        <dbReference type="ARBA" id="ARBA00022554"/>
    </source>
</evidence>
<evidence type="ECO:0000256" key="10">
    <source>
        <dbReference type="SAM" id="Phobius"/>
    </source>
</evidence>
<dbReference type="PANTHER" id="PTHR22950:SF678">
    <property type="entry name" value="VACUOLAR AMINO ACID TRANSPORTER 5-RELATED"/>
    <property type="match status" value="1"/>
</dbReference>
<keyword evidence="7 10" id="KW-1133">Transmembrane helix</keyword>
<feature type="transmembrane region" description="Helical" evidence="10">
    <location>
        <begin position="413"/>
        <end position="431"/>
    </location>
</feature>
<evidence type="ECO:0000256" key="1">
    <source>
        <dbReference type="ARBA" id="ARBA00004128"/>
    </source>
</evidence>
<dbReference type="GO" id="GO:0005290">
    <property type="term" value="F:L-histidine transmembrane transporter activity"/>
    <property type="evidence" value="ECO:0007669"/>
    <property type="project" value="TreeGrafter"/>
</dbReference>
<dbReference type="Proteomes" id="UP001360560">
    <property type="component" value="Unassembled WGS sequence"/>
</dbReference>
<comment type="caution">
    <text evidence="12">The sequence shown here is derived from an EMBL/GenBank/DDBJ whole genome shotgun (WGS) entry which is preliminary data.</text>
</comment>
<dbReference type="Pfam" id="PF01490">
    <property type="entry name" value="Aa_trans"/>
    <property type="match status" value="1"/>
</dbReference>
<dbReference type="PANTHER" id="PTHR22950">
    <property type="entry name" value="AMINO ACID TRANSPORTER"/>
    <property type="match status" value="1"/>
</dbReference>
<keyword evidence="5 10" id="KW-0812">Transmembrane</keyword>
<feature type="transmembrane region" description="Helical" evidence="10">
    <location>
        <begin position="437"/>
        <end position="459"/>
    </location>
</feature>
<feature type="domain" description="Amino acid transporter transmembrane" evidence="11">
    <location>
        <begin position="2"/>
        <end position="465"/>
    </location>
</feature>
<comment type="subcellular location">
    <subcellularLocation>
        <location evidence="1">Vacuole membrane</location>
        <topology evidence="1">Multi-pass membrane protein</topology>
    </subcellularLocation>
</comment>